<dbReference type="Gene3D" id="1.10.10.2830">
    <property type="match status" value="1"/>
</dbReference>
<organism evidence="1 2">
    <name type="scientific">Salinisphaera japonica YTM-1</name>
    <dbReference type="NCBI Taxonomy" id="1209778"/>
    <lineage>
        <taxon>Bacteria</taxon>
        <taxon>Pseudomonadati</taxon>
        <taxon>Pseudomonadota</taxon>
        <taxon>Gammaproteobacteria</taxon>
        <taxon>Salinisphaerales</taxon>
        <taxon>Salinisphaeraceae</taxon>
        <taxon>Salinisphaera</taxon>
    </lineage>
</organism>
<comment type="caution">
    <text evidence="1">The sequence shown here is derived from an EMBL/GenBank/DDBJ whole genome shotgun (WGS) entry which is preliminary data.</text>
</comment>
<name>A0A423PVJ9_9GAMM</name>
<accession>A0A423PVJ9</accession>
<evidence type="ECO:0008006" key="3">
    <source>
        <dbReference type="Google" id="ProtNLM"/>
    </source>
</evidence>
<reference evidence="1 2" key="1">
    <citation type="submission" date="2013-10" db="EMBL/GenBank/DDBJ databases">
        <title>Salinisphaera japonica YTM-1 Genome Sequencing.</title>
        <authorList>
            <person name="Lai Q."/>
            <person name="Li C."/>
            <person name="Shao Z."/>
        </authorList>
    </citation>
    <scope>NUCLEOTIDE SEQUENCE [LARGE SCALE GENOMIC DNA]</scope>
    <source>
        <strain evidence="1 2">YTM-1</strain>
    </source>
</reference>
<dbReference type="EMBL" id="AYKG01000014">
    <property type="protein sequence ID" value="ROO29599.1"/>
    <property type="molecule type" value="Genomic_DNA"/>
</dbReference>
<keyword evidence="2" id="KW-1185">Reference proteome</keyword>
<proteinExistence type="predicted"/>
<dbReference type="OrthoDB" id="8442375at2"/>
<dbReference type="Proteomes" id="UP000285310">
    <property type="component" value="Unassembled WGS sequence"/>
</dbReference>
<gene>
    <name evidence="1" type="ORF">SAJA_06130</name>
</gene>
<sequence>MLENEDVLGIAKSIASRGFFLHERMIVRQEGRLYYVVEGNRRLSAMKLLVNPELALTKRQVSMYRRLSEAANLQSIEKLDVVIVDDRQTAAGLLADLHIGYAKKPWTALQQARFYRELVEDGLTVEEISEETGKSASEMREYLRSEQLYRVALTLDYPSDTRAKVESVNFPLTTLDRFIESKTARRSLGISIDEIGNLEGTVNLDRFRAVLKRVTSDIVTEKNFTRRVNKDEDFRTYFEEIESDIDVAQEAGTFSLATLIPENKEAKPSEVPASPSPAPRRRNRVNKSIVPRGFSCTSRSDRVRAVFNELKAMPIAHRRNSTGVMLRVLLDIGLWNFLVEQKLDQQAVNHFDPQYKKRKNNNKDWTPPLRDLISYVCEQRLLPGVNGDGYKALRMLVSRDKTDVLTIDGFNQFAHNRFVTPTESELREVWSRATPMLEVILNDQQPNEEQ</sequence>
<dbReference type="SUPFAM" id="SSF109709">
    <property type="entry name" value="KorB DNA-binding domain-like"/>
    <property type="match status" value="1"/>
</dbReference>
<evidence type="ECO:0000313" key="1">
    <source>
        <dbReference type="EMBL" id="ROO29599.1"/>
    </source>
</evidence>
<protein>
    <recommendedName>
        <fullName evidence="3">ParB/Sulfiredoxin domain-containing protein</fullName>
    </recommendedName>
</protein>
<evidence type="ECO:0000313" key="2">
    <source>
        <dbReference type="Proteomes" id="UP000285310"/>
    </source>
</evidence>
<dbReference type="RefSeq" id="WP_123657755.1">
    <property type="nucleotide sequence ID" value="NZ_AYKG01000014.1"/>
</dbReference>
<dbReference type="InParanoid" id="A0A423PVJ9"/>
<dbReference type="AlphaFoldDB" id="A0A423PVJ9"/>